<comment type="caution">
    <text evidence="2">The sequence shown here is derived from an EMBL/GenBank/DDBJ whole genome shotgun (WGS) entry which is preliminary data.</text>
</comment>
<protein>
    <submittedName>
        <fullName evidence="2">Uncharacterized protein</fullName>
    </submittedName>
</protein>
<evidence type="ECO:0000313" key="2">
    <source>
        <dbReference type="EMBL" id="CAD2122613.1"/>
    </source>
</evidence>
<dbReference type="Proteomes" id="UP000580250">
    <property type="component" value="Unassembled WGS sequence"/>
</dbReference>
<evidence type="ECO:0000313" key="3">
    <source>
        <dbReference type="Proteomes" id="UP000580250"/>
    </source>
</evidence>
<keyword evidence="1" id="KW-0812">Transmembrane</keyword>
<dbReference type="AlphaFoldDB" id="A0A6V7THN9"/>
<sequence>MGKNKFDFYIRHNREATSTPFWQIYRLAIVTGTFAYITRMATNICCAFLAIL</sequence>
<gene>
    <name evidence="2" type="ORF">MENT_LOCUS250</name>
</gene>
<accession>A0A6V7THN9</accession>
<name>A0A6V7THN9_MELEN</name>
<organism evidence="2 3">
    <name type="scientific">Meloidogyne enterolobii</name>
    <name type="common">Root-knot nematode worm</name>
    <name type="synonym">Meloidogyne mayaguensis</name>
    <dbReference type="NCBI Taxonomy" id="390850"/>
    <lineage>
        <taxon>Eukaryota</taxon>
        <taxon>Metazoa</taxon>
        <taxon>Ecdysozoa</taxon>
        <taxon>Nematoda</taxon>
        <taxon>Chromadorea</taxon>
        <taxon>Rhabditida</taxon>
        <taxon>Tylenchina</taxon>
        <taxon>Tylenchomorpha</taxon>
        <taxon>Tylenchoidea</taxon>
        <taxon>Meloidogynidae</taxon>
        <taxon>Meloidogyninae</taxon>
        <taxon>Meloidogyne</taxon>
    </lineage>
</organism>
<proteinExistence type="predicted"/>
<keyword evidence="1" id="KW-1133">Transmembrane helix</keyword>
<reference evidence="2 3" key="1">
    <citation type="submission" date="2020-08" db="EMBL/GenBank/DDBJ databases">
        <authorList>
            <person name="Koutsovoulos G."/>
            <person name="Danchin GJ E."/>
        </authorList>
    </citation>
    <scope>NUCLEOTIDE SEQUENCE [LARGE SCALE GENOMIC DNA]</scope>
</reference>
<keyword evidence="1" id="KW-0472">Membrane</keyword>
<evidence type="ECO:0000256" key="1">
    <source>
        <dbReference type="SAM" id="Phobius"/>
    </source>
</evidence>
<dbReference type="EMBL" id="CAJEWN010000001">
    <property type="protein sequence ID" value="CAD2122613.1"/>
    <property type="molecule type" value="Genomic_DNA"/>
</dbReference>
<feature type="transmembrane region" description="Helical" evidence="1">
    <location>
        <begin position="24"/>
        <end position="51"/>
    </location>
</feature>